<dbReference type="Proteomes" id="UP001597365">
    <property type="component" value="Unassembled WGS sequence"/>
</dbReference>
<gene>
    <name evidence="1" type="ORF">ACFSJS_12110</name>
</gene>
<sequence>MENLDDDVIFHYADEDGIASIVNSGAIRADSKGRAYVTQEMVSSGDALNVLFAGNPRYAHKGGFMIAVRRPQGTSLRRGEQPNELIHRGSLKFDIPDVLYAGPNPFG</sequence>
<evidence type="ECO:0000313" key="1">
    <source>
        <dbReference type="EMBL" id="MFD1830405.1"/>
    </source>
</evidence>
<evidence type="ECO:0008006" key="3">
    <source>
        <dbReference type="Google" id="ProtNLM"/>
    </source>
</evidence>
<protein>
    <recommendedName>
        <fullName evidence="3">Tox-ART-HYD1 domain-containing protein</fullName>
    </recommendedName>
</protein>
<proteinExistence type="predicted"/>
<dbReference type="EMBL" id="JBHUFU010000006">
    <property type="protein sequence ID" value="MFD1830405.1"/>
    <property type="molecule type" value="Genomic_DNA"/>
</dbReference>
<accession>A0ABW4PJZ4</accession>
<organism evidence="1 2">
    <name type="scientific">Streptomyces desertarenae</name>
    <dbReference type="NCBI Taxonomy" id="2666184"/>
    <lineage>
        <taxon>Bacteria</taxon>
        <taxon>Bacillati</taxon>
        <taxon>Actinomycetota</taxon>
        <taxon>Actinomycetes</taxon>
        <taxon>Kitasatosporales</taxon>
        <taxon>Streptomycetaceae</taxon>
        <taxon>Streptomyces</taxon>
    </lineage>
</organism>
<evidence type="ECO:0000313" key="2">
    <source>
        <dbReference type="Proteomes" id="UP001597365"/>
    </source>
</evidence>
<comment type="caution">
    <text evidence="1">The sequence shown here is derived from an EMBL/GenBank/DDBJ whole genome shotgun (WGS) entry which is preliminary data.</text>
</comment>
<dbReference type="RefSeq" id="WP_380899354.1">
    <property type="nucleotide sequence ID" value="NZ_JBHUFU010000006.1"/>
</dbReference>
<name>A0ABW4PJZ4_9ACTN</name>
<reference evidence="2" key="1">
    <citation type="journal article" date="2019" name="Int. J. Syst. Evol. Microbiol.">
        <title>The Global Catalogue of Microorganisms (GCM) 10K type strain sequencing project: providing services to taxonomists for standard genome sequencing and annotation.</title>
        <authorList>
            <consortium name="The Broad Institute Genomics Platform"/>
            <consortium name="The Broad Institute Genome Sequencing Center for Infectious Disease"/>
            <person name="Wu L."/>
            <person name="Ma J."/>
        </authorList>
    </citation>
    <scope>NUCLEOTIDE SEQUENCE [LARGE SCALE GENOMIC DNA]</scope>
    <source>
        <strain evidence="2">CGMCC 4.7455</strain>
    </source>
</reference>
<keyword evidence="2" id="KW-1185">Reference proteome</keyword>